<evidence type="ECO:0000259" key="12">
    <source>
        <dbReference type="PROSITE" id="PS51194"/>
    </source>
</evidence>
<dbReference type="PROSITE" id="PS51195">
    <property type="entry name" value="Q_MOTIF"/>
    <property type="match status" value="1"/>
</dbReference>
<evidence type="ECO:0000256" key="3">
    <source>
        <dbReference type="ARBA" id="ARBA00022801"/>
    </source>
</evidence>
<dbReference type="GO" id="GO:0003723">
    <property type="term" value="F:RNA binding"/>
    <property type="evidence" value="ECO:0007669"/>
    <property type="project" value="UniProtKB-KW"/>
</dbReference>
<protein>
    <recommendedName>
        <fullName evidence="1">RNA helicase</fullName>
        <ecNumber evidence="1">3.6.4.13</ecNumber>
    </recommendedName>
</protein>
<feature type="compositionally biased region" description="Polar residues" evidence="10">
    <location>
        <begin position="57"/>
        <end position="72"/>
    </location>
</feature>
<keyword evidence="6" id="KW-0694">RNA-binding</keyword>
<dbReference type="InterPro" id="IPR014001">
    <property type="entry name" value="Helicase_ATP-bd"/>
</dbReference>
<evidence type="ECO:0000259" key="11">
    <source>
        <dbReference type="PROSITE" id="PS51192"/>
    </source>
</evidence>
<proteinExistence type="inferred from homology"/>
<dbReference type="EMBL" id="CP025766">
    <property type="protein sequence ID" value="KGB76872.1"/>
    <property type="molecule type" value="Genomic_DNA"/>
</dbReference>
<dbReference type="OMA" id="IAAETRW"/>
<dbReference type="AlphaFoldDB" id="A0A095C8P7"/>
<sequence>MSDAQASPAPTSWADMVDEDEKQKQGQTMNNQNDGLGEAATETSAPASAPAPTSAPVSNNNDNNGLGETTPSVPADNGWGEAGASNGGNGANNNDGWFDAPVPSSSRPPKKEASDIQLQDDTEGLITSTFQVEVKLADLQGDPDSPLYSVQSFKQLNLHEDLMKGIIAAGFQKPSKIQEKALPLLLSNPPRNLIGQSQSGTGKTAAFTLNMLSRVDPTIPTPQAICIAPSRELARQIQEVVDQIGQFTQVGTFLAVPGSWSRNARIDKQILIGTPGTLVDMLMRGSRILDPRMIRVLVLDEADELIAQQGLGEQTFRIKQLLPPNVQNVLFSATFNDDVQEFADRFAPEANKIFLRKEDITVDAIRQLYLECDSEDQKYEALSALYDCLVIGQSIVFCKRKVTADHIAKRLISEGHAVASLHGDKLSQERDAILDGFRNGETKVLITTNVIARGIDIPAVNMVVNYDVPDLGPGGSGPDIETYIHRIGRTGRFGRKGCSVVFTHDYRSKADVERIMNTLGKPMKRIDARSTTDIEQLEKALKLAMKGPA</sequence>
<dbReference type="HOGENOM" id="CLU_003041_1_0_1"/>
<feature type="short sequence motif" description="Q motif" evidence="8">
    <location>
        <begin position="151"/>
        <end position="179"/>
    </location>
</feature>
<dbReference type="EC" id="3.6.4.13" evidence="1"/>
<feature type="compositionally biased region" description="Polar residues" evidence="10">
    <location>
        <begin position="25"/>
        <end position="34"/>
    </location>
</feature>
<organism evidence="14 15">
    <name type="scientific">Cryptococcus deuterogattii (strain R265)</name>
    <name type="common">Cryptococcus gattii VGII (strain R265)</name>
    <dbReference type="NCBI Taxonomy" id="294750"/>
    <lineage>
        <taxon>Eukaryota</taxon>
        <taxon>Fungi</taxon>
        <taxon>Dikarya</taxon>
        <taxon>Basidiomycota</taxon>
        <taxon>Agaricomycotina</taxon>
        <taxon>Tremellomycetes</taxon>
        <taxon>Tremellales</taxon>
        <taxon>Cryptococcaceae</taxon>
        <taxon>Cryptococcus</taxon>
        <taxon>Cryptococcus gattii species complex</taxon>
    </lineage>
</organism>
<dbReference type="InterPro" id="IPR011545">
    <property type="entry name" value="DEAD/DEAH_box_helicase_dom"/>
</dbReference>
<dbReference type="Gene3D" id="3.40.50.300">
    <property type="entry name" value="P-loop containing nucleotide triphosphate hydrolases"/>
    <property type="match status" value="2"/>
</dbReference>
<keyword evidence="4 9" id="KW-0347">Helicase</keyword>
<dbReference type="PROSITE" id="PS51194">
    <property type="entry name" value="HELICASE_CTER"/>
    <property type="match status" value="1"/>
</dbReference>
<dbReference type="SMART" id="SM00487">
    <property type="entry name" value="DEXDc"/>
    <property type="match status" value="1"/>
</dbReference>
<evidence type="ECO:0000256" key="7">
    <source>
        <dbReference type="ARBA" id="ARBA00047984"/>
    </source>
</evidence>
<comment type="similarity">
    <text evidence="9">Belongs to the DEAD box helicase family.</text>
</comment>
<keyword evidence="15" id="KW-1185">Reference proteome</keyword>
<reference evidence="14 15" key="2">
    <citation type="journal article" date="2018" name="Proc. Natl. Acad. Sci.">
        <title>RNAi is a critical determinant of centromere evolution in closely related fungi.</title>
        <authorList>
            <person name="Yadav V."/>
            <person name="Sun S."/>
            <person name="Billmyre R.B."/>
            <person name="Thimmappa B.C."/>
            <person name="Shea T."/>
            <person name="Lintner R."/>
            <person name="Bakkeren G."/>
            <person name="Cuomo C.A."/>
            <person name="Heitman J."/>
            <person name="Sanyal K."/>
        </authorList>
    </citation>
    <scope>NUCLEOTIDE SEQUENCE [LARGE SCALE GENOMIC DNA]</scope>
    <source>
        <strain evidence="14 15">R265</strain>
    </source>
</reference>
<dbReference type="PANTHER" id="PTHR47958">
    <property type="entry name" value="ATP-DEPENDENT RNA HELICASE DBP3"/>
    <property type="match status" value="1"/>
</dbReference>
<dbReference type="CDD" id="cd18787">
    <property type="entry name" value="SF2_C_DEAD"/>
    <property type="match status" value="1"/>
</dbReference>
<keyword evidence="5 9" id="KW-0067">ATP-binding</keyword>
<feature type="domain" description="DEAD-box RNA helicase Q" evidence="13">
    <location>
        <begin position="151"/>
        <end position="179"/>
    </location>
</feature>
<dbReference type="InterPro" id="IPR027417">
    <property type="entry name" value="P-loop_NTPase"/>
</dbReference>
<evidence type="ECO:0000256" key="1">
    <source>
        <dbReference type="ARBA" id="ARBA00012552"/>
    </source>
</evidence>
<evidence type="ECO:0000256" key="8">
    <source>
        <dbReference type="PROSITE-ProRule" id="PRU00552"/>
    </source>
</evidence>
<dbReference type="OrthoDB" id="10265785at2759"/>
<dbReference type="PROSITE" id="PS51192">
    <property type="entry name" value="HELICASE_ATP_BIND_1"/>
    <property type="match status" value="1"/>
</dbReference>
<accession>A0A095C8P7</accession>
<dbReference type="STRING" id="294750.A0A095C8P7"/>
<feature type="compositionally biased region" description="Low complexity" evidence="10">
    <location>
        <begin position="38"/>
        <end position="56"/>
    </location>
</feature>
<feature type="domain" description="Helicase C-terminal" evidence="12">
    <location>
        <begin position="364"/>
        <end position="534"/>
    </location>
</feature>
<dbReference type="SUPFAM" id="SSF52540">
    <property type="entry name" value="P-loop containing nucleoside triphosphate hydrolases"/>
    <property type="match status" value="1"/>
</dbReference>
<feature type="compositionally biased region" description="Polar residues" evidence="10">
    <location>
        <begin position="1"/>
        <end position="10"/>
    </location>
</feature>
<dbReference type="InterPro" id="IPR001650">
    <property type="entry name" value="Helicase_C-like"/>
</dbReference>
<dbReference type="KEGG" id="cdeu:CNBG_2710"/>
<dbReference type="RefSeq" id="XP_062882724.1">
    <property type="nucleotide sequence ID" value="XM_063026769.1"/>
</dbReference>
<evidence type="ECO:0000259" key="13">
    <source>
        <dbReference type="PROSITE" id="PS51195"/>
    </source>
</evidence>
<dbReference type="Pfam" id="PF00271">
    <property type="entry name" value="Helicase_C"/>
    <property type="match status" value="1"/>
</dbReference>
<name>A0A095C8P7_CRYD2</name>
<dbReference type="Pfam" id="PF00270">
    <property type="entry name" value="DEAD"/>
    <property type="match status" value="1"/>
</dbReference>
<evidence type="ECO:0000256" key="2">
    <source>
        <dbReference type="ARBA" id="ARBA00022741"/>
    </source>
</evidence>
<evidence type="ECO:0000256" key="4">
    <source>
        <dbReference type="ARBA" id="ARBA00022806"/>
    </source>
</evidence>
<evidence type="ECO:0000256" key="5">
    <source>
        <dbReference type="ARBA" id="ARBA00022840"/>
    </source>
</evidence>
<evidence type="ECO:0000313" key="15">
    <source>
        <dbReference type="Proteomes" id="UP000029445"/>
    </source>
</evidence>
<keyword evidence="3 9" id="KW-0378">Hydrolase</keyword>
<dbReference type="CDD" id="cd17963">
    <property type="entry name" value="DEADc_DDX19_DDX25"/>
    <property type="match status" value="1"/>
</dbReference>
<dbReference type="PROSITE" id="PS00039">
    <property type="entry name" value="DEAD_ATP_HELICASE"/>
    <property type="match status" value="1"/>
</dbReference>
<evidence type="ECO:0000256" key="10">
    <source>
        <dbReference type="SAM" id="MobiDB-lite"/>
    </source>
</evidence>
<reference evidence="14 15" key="1">
    <citation type="journal article" date="2011" name="MBio">
        <title>Genome variation in Cryptococcus gattii, an emerging pathogen of immunocompetent hosts.</title>
        <authorList>
            <person name="D'Souza C.A."/>
            <person name="Kronstad J.W."/>
            <person name="Taylor G."/>
            <person name="Warren R."/>
            <person name="Yuen M."/>
            <person name="Hu G."/>
            <person name="Jung W.H."/>
            <person name="Sham A."/>
            <person name="Kidd S.E."/>
            <person name="Tangen K."/>
            <person name="Lee N."/>
            <person name="Zeilmaker T."/>
            <person name="Sawkins J."/>
            <person name="McVicker G."/>
            <person name="Shah S."/>
            <person name="Gnerre S."/>
            <person name="Griggs A."/>
            <person name="Zeng Q."/>
            <person name="Bartlett K."/>
            <person name="Li W."/>
            <person name="Wang X."/>
            <person name="Heitman J."/>
            <person name="Stajich J.E."/>
            <person name="Fraser J.A."/>
            <person name="Meyer W."/>
            <person name="Carter D."/>
            <person name="Schein J."/>
            <person name="Krzywinski M."/>
            <person name="Kwon-Chung K.J."/>
            <person name="Varma A."/>
            <person name="Wang J."/>
            <person name="Brunham R."/>
            <person name="Fyfe M."/>
            <person name="Ouellette B.F."/>
            <person name="Siddiqui A."/>
            <person name="Marra M."/>
            <person name="Jones S."/>
            <person name="Holt R."/>
            <person name="Birren B.W."/>
            <person name="Galagan J.E."/>
            <person name="Cuomo C.A."/>
        </authorList>
    </citation>
    <scope>NUCLEOTIDE SEQUENCE [LARGE SCALE GENOMIC DNA]</scope>
    <source>
        <strain evidence="14 15">R265</strain>
    </source>
</reference>
<dbReference type="InterPro" id="IPR000629">
    <property type="entry name" value="RNA-helicase_DEAD-box_CS"/>
</dbReference>
<feature type="region of interest" description="Disordered" evidence="10">
    <location>
        <begin position="1"/>
        <end position="119"/>
    </location>
</feature>
<dbReference type="SMART" id="SM00490">
    <property type="entry name" value="HELICc"/>
    <property type="match status" value="1"/>
</dbReference>
<feature type="domain" description="Helicase ATP-binding" evidence="11">
    <location>
        <begin position="184"/>
        <end position="353"/>
    </location>
</feature>
<gene>
    <name evidence="14" type="ORF">CNBG_2710</name>
</gene>
<dbReference type="VEuPathDB" id="FungiDB:CNBG_2710"/>
<dbReference type="GeneID" id="88179043"/>
<dbReference type="GO" id="GO:0005524">
    <property type="term" value="F:ATP binding"/>
    <property type="evidence" value="ECO:0007669"/>
    <property type="project" value="UniProtKB-KW"/>
</dbReference>
<evidence type="ECO:0000256" key="6">
    <source>
        <dbReference type="ARBA" id="ARBA00022884"/>
    </source>
</evidence>
<keyword evidence="2 9" id="KW-0547">Nucleotide-binding</keyword>
<dbReference type="Proteomes" id="UP000029445">
    <property type="component" value="Chromosome 8"/>
</dbReference>
<evidence type="ECO:0000313" key="14">
    <source>
        <dbReference type="EMBL" id="KGB76872.1"/>
    </source>
</evidence>
<dbReference type="GO" id="GO:0003724">
    <property type="term" value="F:RNA helicase activity"/>
    <property type="evidence" value="ECO:0007669"/>
    <property type="project" value="UniProtKB-EC"/>
</dbReference>
<dbReference type="FunFam" id="3.40.50.300:FF:000849">
    <property type="entry name" value="ATP-dependent RNA helicase DBP5"/>
    <property type="match status" value="1"/>
</dbReference>
<comment type="catalytic activity">
    <reaction evidence="7">
        <text>ATP + H2O = ADP + phosphate + H(+)</text>
        <dbReference type="Rhea" id="RHEA:13065"/>
        <dbReference type="ChEBI" id="CHEBI:15377"/>
        <dbReference type="ChEBI" id="CHEBI:15378"/>
        <dbReference type="ChEBI" id="CHEBI:30616"/>
        <dbReference type="ChEBI" id="CHEBI:43474"/>
        <dbReference type="ChEBI" id="CHEBI:456216"/>
        <dbReference type="EC" id="3.6.4.13"/>
    </reaction>
</comment>
<dbReference type="GO" id="GO:0016787">
    <property type="term" value="F:hydrolase activity"/>
    <property type="evidence" value="ECO:0007669"/>
    <property type="project" value="UniProtKB-KW"/>
</dbReference>
<dbReference type="InterPro" id="IPR014014">
    <property type="entry name" value="RNA_helicase_DEAD_Q_motif"/>
</dbReference>
<evidence type="ECO:0000256" key="9">
    <source>
        <dbReference type="RuleBase" id="RU000492"/>
    </source>
</evidence>